<keyword evidence="12" id="KW-1185">Reference proteome</keyword>
<feature type="transmembrane region" description="Helical" evidence="9">
    <location>
        <begin position="155"/>
        <end position="177"/>
    </location>
</feature>
<feature type="transmembrane region" description="Helical" evidence="9">
    <location>
        <begin position="429"/>
        <end position="452"/>
    </location>
</feature>
<evidence type="ECO:0000256" key="2">
    <source>
        <dbReference type="ARBA" id="ARBA00008335"/>
    </source>
</evidence>
<feature type="transmembrane region" description="Helical" evidence="9">
    <location>
        <begin position="116"/>
        <end position="135"/>
    </location>
</feature>
<dbReference type="SUPFAM" id="SSF103473">
    <property type="entry name" value="MFS general substrate transporter"/>
    <property type="match status" value="1"/>
</dbReference>
<feature type="transmembrane region" description="Helical" evidence="9">
    <location>
        <begin position="84"/>
        <end position="104"/>
    </location>
</feature>
<organism evidence="11 12">
    <name type="scientific">Anthostomella pinea</name>
    <dbReference type="NCBI Taxonomy" id="933095"/>
    <lineage>
        <taxon>Eukaryota</taxon>
        <taxon>Fungi</taxon>
        <taxon>Dikarya</taxon>
        <taxon>Ascomycota</taxon>
        <taxon>Pezizomycotina</taxon>
        <taxon>Sordariomycetes</taxon>
        <taxon>Xylariomycetidae</taxon>
        <taxon>Xylariales</taxon>
        <taxon>Xylariaceae</taxon>
        <taxon>Anthostomella</taxon>
    </lineage>
</organism>
<evidence type="ECO:0000256" key="6">
    <source>
        <dbReference type="ARBA" id="ARBA00022989"/>
    </source>
</evidence>
<feature type="transmembrane region" description="Helical" evidence="9">
    <location>
        <begin position="49"/>
        <end position="72"/>
    </location>
</feature>
<keyword evidence="7 9" id="KW-0472">Membrane</keyword>
<dbReference type="InterPro" id="IPR036259">
    <property type="entry name" value="MFS_trans_sf"/>
</dbReference>
<dbReference type="AlphaFoldDB" id="A0AAI8VUC1"/>
<gene>
    <name evidence="11" type="ORF">KHLLAP_LOCUS11674</name>
</gene>
<keyword evidence="3" id="KW-0813">Transport</keyword>
<dbReference type="CDD" id="cd17354">
    <property type="entry name" value="MFS_Mch1p_like"/>
    <property type="match status" value="1"/>
</dbReference>
<feature type="transmembrane region" description="Helical" evidence="9">
    <location>
        <begin position="189"/>
        <end position="208"/>
    </location>
</feature>
<sequence>MTNHSSDRALAPLLRSPSSSTLGPLSSRSSISDAFPNPKLRRKTLALRSVAFVSAILAALGAGSITVFSLYGHLFQSRLHYTQFQINGIASAMSISMYLPVPVVGYMCDRVGPGPLSFVSALLLGGGYGLAAGLYQKGVEHFSAGGKGYTTFPPMVFAFVAIGVGTSCLYLSAITTCAKNFGKGRYRGLMLVAPIASFGLSGMVLSQVGSRILYERQPDGRKGDVDVFHFFLFLSILLAVVGLLGTFTLRIVDEQDLIDGAVEELERSGLLEGSEIFRRRSERNYGTVGPAAEDDEHAGILDPERDDETDDVYARLKKAWLLNAETRRFLSDPTMWYFAIGFWLIIGPGEAFINNLGTVIGTLYSPDTKSSATSAATHVSIMATVSTVARLVAASLSDFLSPSPQSQYIQIGAPSPIPLLRQKLSVSRVALFIAAALILSIGTLVLATGALQAHGGQFWIVSGSIGAGYGAVFSLTPIIVTMIWGVENFGTNFGILALTPAIGSVMWGLIYSAVYQAGANNSPSLTDGIEDDDVFCYGKQCYSSTFWAMTVTIWLGILMILWAWKGRNGWSKRGIVI</sequence>
<proteinExistence type="inferred from homology"/>
<dbReference type="Proteomes" id="UP001295740">
    <property type="component" value="Unassembled WGS sequence"/>
</dbReference>
<evidence type="ECO:0000256" key="8">
    <source>
        <dbReference type="ARBA" id="ARBA00039330"/>
    </source>
</evidence>
<evidence type="ECO:0000256" key="9">
    <source>
        <dbReference type="SAM" id="Phobius"/>
    </source>
</evidence>
<evidence type="ECO:0000313" key="11">
    <source>
        <dbReference type="EMBL" id="CAJ2511206.1"/>
    </source>
</evidence>
<feature type="transmembrane region" description="Helical" evidence="9">
    <location>
        <begin position="546"/>
        <end position="564"/>
    </location>
</feature>
<feature type="transmembrane region" description="Helical" evidence="9">
    <location>
        <begin position="493"/>
        <end position="514"/>
    </location>
</feature>
<evidence type="ECO:0000313" key="12">
    <source>
        <dbReference type="Proteomes" id="UP001295740"/>
    </source>
</evidence>
<comment type="similarity">
    <text evidence="2">Belongs to the major facilitator superfamily.</text>
</comment>
<dbReference type="Gene3D" id="1.20.1250.20">
    <property type="entry name" value="MFS general substrate transporter like domains"/>
    <property type="match status" value="1"/>
</dbReference>
<dbReference type="GO" id="GO:0000329">
    <property type="term" value="C:fungal-type vacuole membrane"/>
    <property type="evidence" value="ECO:0007669"/>
    <property type="project" value="TreeGrafter"/>
</dbReference>
<evidence type="ECO:0000256" key="7">
    <source>
        <dbReference type="ARBA" id="ARBA00023136"/>
    </source>
</evidence>
<keyword evidence="5 9" id="KW-0812">Transmembrane</keyword>
<feature type="domain" description="NFD4 C-terminal" evidence="10">
    <location>
        <begin position="420"/>
        <end position="561"/>
    </location>
</feature>
<evidence type="ECO:0000259" key="10">
    <source>
        <dbReference type="Pfam" id="PF23262"/>
    </source>
</evidence>
<dbReference type="PANTHER" id="PTHR21576">
    <property type="entry name" value="UNCHARACTERIZED NODULIN-LIKE PROTEIN"/>
    <property type="match status" value="1"/>
</dbReference>
<protein>
    <recommendedName>
        <fullName evidence="8">Probable transporter MCH1</fullName>
    </recommendedName>
</protein>
<dbReference type="InterPro" id="IPR011701">
    <property type="entry name" value="MFS"/>
</dbReference>
<feature type="transmembrane region" description="Helical" evidence="9">
    <location>
        <begin position="228"/>
        <end position="249"/>
    </location>
</feature>
<comment type="caution">
    <text evidence="11">The sequence shown here is derived from an EMBL/GenBank/DDBJ whole genome shotgun (WGS) entry which is preliminary data.</text>
</comment>
<dbReference type="GO" id="GO:0022857">
    <property type="term" value="F:transmembrane transporter activity"/>
    <property type="evidence" value="ECO:0007669"/>
    <property type="project" value="InterPro"/>
</dbReference>
<evidence type="ECO:0000256" key="3">
    <source>
        <dbReference type="ARBA" id="ARBA00022448"/>
    </source>
</evidence>
<evidence type="ECO:0000256" key="5">
    <source>
        <dbReference type="ARBA" id="ARBA00022692"/>
    </source>
</evidence>
<dbReference type="InterPro" id="IPR056555">
    <property type="entry name" value="NFD4_C"/>
</dbReference>
<evidence type="ECO:0000256" key="4">
    <source>
        <dbReference type="ARBA" id="ARBA00022554"/>
    </source>
</evidence>
<dbReference type="Pfam" id="PF07690">
    <property type="entry name" value="MFS_1"/>
    <property type="match status" value="1"/>
</dbReference>
<dbReference type="Pfam" id="PF23262">
    <property type="entry name" value="NFD4_C"/>
    <property type="match status" value="1"/>
</dbReference>
<dbReference type="PANTHER" id="PTHR21576:SF45">
    <property type="entry name" value="TRANSPORTER MCH1-RELATED"/>
    <property type="match status" value="1"/>
</dbReference>
<dbReference type="EMBL" id="CAUWAG010000018">
    <property type="protein sequence ID" value="CAJ2511206.1"/>
    <property type="molecule type" value="Genomic_DNA"/>
</dbReference>
<keyword evidence="4" id="KW-0926">Vacuole</keyword>
<feature type="transmembrane region" description="Helical" evidence="9">
    <location>
        <begin position="458"/>
        <end position="486"/>
    </location>
</feature>
<keyword evidence="6 9" id="KW-1133">Transmembrane helix</keyword>
<evidence type="ECO:0000256" key="1">
    <source>
        <dbReference type="ARBA" id="ARBA00004128"/>
    </source>
</evidence>
<comment type="subcellular location">
    <subcellularLocation>
        <location evidence="1">Vacuole membrane</location>
        <topology evidence="1">Multi-pass membrane protein</topology>
    </subcellularLocation>
</comment>
<reference evidence="11" key="1">
    <citation type="submission" date="2023-10" db="EMBL/GenBank/DDBJ databases">
        <authorList>
            <person name="Hackl T."/>
        </authorList>
    </citation>
    <scope>NUCLEOTIDE SEQUENCE</scope>
</reference>
<accession>A0AAI8VUC1</accession>
<name>A0AAI8VUC1_9PEZI</name>